<dbReference type="PANTHER" id="PTHR37324">
    <property type="entry name" value="PTS SYSTEM GALACTITOL-SPECIFIC EIIC COMPONENT"/>
    <property type="match status" value="1"/>
</dbReference>
<comment type="subcellular location">
    <subcellularLocation>
        <location evidence="1">Cell membrane</location>
        <topology evidence="1">Multi-pass membrane protein</topology>
    </subcellularLocation>
</comment>
<feature type="transmembrane region" description="Helical" evidence="9">
    <location>
        <begin position="12"/>
        <end position="31"/>
    </location>
</feature>
<dbReference type="Gene3D" id="3.90.180.10">
    <property type="entry name" value="Medium-chain alcohol dehydrogenases, catalytic domain"/>
    <property type="match status" value="1"/>
</dbReference>
<keyword evidence="4" id="KW-0762">Sugar transport</keyword>
<keyword evidence="5" id="KW-0598">Phosphotransferase system</keyword>
<dbReference type="Proteomes" id="UP000245369">
    <property type="component" value="Chromosome"/>
</dbReference>
<evidence type="ECO:0000256" key="7">
    <source>
        <dbReference type="ARBA" id="ARBA00022989"/>
    </source>
</evidence>
<keyword evidence="3" id="KW-1003">Cell membrane</keyword>
<keyword evidence="2" id="KW-0813">Transport</keyword>
<keyword evidence="7 9" id="KW-1133">Transmembrane helix</keyword>
<sequence>MTTLTNIVQSILNMGSSVVLPIIIFILAMVFRVPLKKAITSGLTVGIGMLGINLVLGLLSDNVGPAAQAMVERMGLNLTVTDGVGLDIVYDCSGAIQAVNTALPLLKKGGTLQQVGLFSKDLNAMDQRTIIQHEVNYIGSRSQNPFDWDIVIHLESKGAINAEKMVTAVYDLEHWRDAFAAMADGKELKVLIASNPEELS</sequence>
<evidence type="ECO:0000256" key="1">
    <source>
        <dbReference type="ARBA" id="ARBA00004651"/>
    </source>
</evidence>
<dbReference type="InterPro" id="IPR036291">
    <property type="entry name" value="NAD(P)-bd_dom_sf"/>
</dbReference>
<keyword evidence="6 9" id="KW-0812">Transmembrane</keyword>
<dbReference type="EMBL" id="CP029490">
    <property type="protein sequence ID" value="AWN21341.1"/>
    <property type="molecule type" value="Genomic_DNA"/>
</dbReference>
<evidence type="ECO:0000256" key="3">
    <source>
        <dbReference type="ARBA" id="ARBA00022475"/>
    </source>
</evidence>
<evidence type="ECO:0000313" key="10">
    <source>
        <dbReference type="EMBL" id="AWN21341.1"/>
    </source>
</evidence>
<name>A0ABM6W6I7_9STRE</name>
<evidence type="ECO:0000313" key="11">
    <source>
        <dbReference type="Proteomes" id="UP000245369"/>
    </source>
</evidence>
<reference evidence="10 11" key="1">
    <citation type="submission" date="2018-05" db="EMBL/GenBank/DDBJ databases">
        <title>Complete genome sequences of Streptococcus sobrinus.</title>
        <authorList>
            <person name="Sales M."/>
            <person name="Jensen P.A."/>
        </authorList>
    </citation>
    <scope>NUCLEOTIDE SEQUENCE [LARGE SCALE GENOMIC DNA]</scope>
    <source>
        <strain evidence="10 11">SL1</strain>
    </source>
</reference>
<evidence type="ECO:0000256" key="5">
    <source>
        <dbReference type="ARBA" id="ARBA00022683"/>
    </source>
</evidence>
<organism evidence="10 11">
    <name type="scientific">Streptococcus sobrinus</name>
    <dbReference type="NCBI Taxonomy" id="1310"/>
    <lineage>
        <taxon>Bacteria</taxon>
        <taxon>Bacillati</taxon>
        <taxon>Bacillota</taxon>
        <taxon>Bacilli</taxon>
        <taxon>Lactobacillales</taxon>
        <taxon>Streptococcaceae</taxon>
        <taxon>Streptococcus</taxon>
    </lineage>
</organism>
<evidence type="ECO:0000256" key="2">
    <source>
        <dbReference type="ARBA" id="ARBA00022448"/>
    </source>
</evidence>
<evidence type="ECO:0000256" key="9">
    <source>
        <dbReference type="SAM" id="Phobius"/>
    </source>
</evidence>
<keyword evidence="11" id="KW-1185">Reference proteome</keyword>
<gene>
    <name evidence="10" type="ORF">DK182_08280</name>
</gene>
<dbReference type="SUPFAM" id="SSF51735">
    <property type="entry name" value="NAD(P)-binding Rossmann-fold domains"/>
    <property type="match status" value="1"/>
</dbReference>
<feature type="transmembrane region" description="Helical" evidence="9">
    <location>
        <begin position="38"/>
        <end position="59"/>
    </location>
</feature>
<dbReference type="InterPro" id="IPR013853">
    <property type="entry name" value="EIIC-GAT"/>
</dbReference>
<dbReference type="PANTHER" id="PTHR37324:SF2">
    <property type="entry name" value="PTS SYSTEM GALACTITOL-SPECIFIC EIIC COMPONENT"/>
    <property type="match status" value="1"/>
</dbReference>
<keyword evidence="8 9" id="KW-0472">Membrane</keyword>
<protein>
    <submittedName>
        <fullName evidence="10">Uncharacterized protein</fullName>
    </submittedName>
</protein>
<evidence type="ECO:0000256" key="4">
    <source>
        <dbReference type="ARBA" id="ARBA00022597"/>
    </source>
</evidence>
<accession>A0ABM6W6I7</accession>
<evidence type="ECO:0000256" key="6">
    <source>
        <dbReference type="ARBA" id="ARBA00022692"/>
    </source>
</evidence>
<dbReference type="Gene3D" id="3.40.50.720">
    <property type="entry name" value="NAD(P)-binding Rossmann-like Domain"/>
    <property type="match status" value="1"/>
</dbReference>
<evidence type="ECO:0000256" key="8">
    <source>
        <dbReference type="ARBA" id="ARBA00023136"/>
    </source>
</evidence>
<dbReference type="RefSeq" id="WP_080651903.1">
    <property type="nucleotide sequence ID" value="NZ_CP029490.1"/>
</dbReference>
<dbReference type="InterPro" id="IPR004703">
    <property type="entry name" value="PTS_sugar-sp_permease"/>
</dbReference>
<proteinExistence type="predicted"/>
<dbReference type="GeneID" id="99804188"/>
<dbReference type="Pfam" id="PF03611">
    <property type="entry name" value="EIIC-GAT"/>
    <property type="match status" value="1"/>
</dbReference>